<dbReference type="AlphaFoldDB" id="A0A498JTX4"/>
<evidence type="ECO:0000256" key="1">
    <source>
        <dbReference type="SAM" id="MobiDB-lite"/>
    </source>
</evidence>
<proteinExistence type="predicted"/>
<name>A0A498JTX4_MALDO</name>
<keyword evidence="3" id="KW-1185">Reference proteome</keyword>
<gene>
    <name evidence="2" type="ORF">DVH24_010950</name>
</gene>
<reference evidence="2 3" key="1">
    <citation type="submission" date="2018-10" db="EMBL/GenBank/DDBJ databases">
        <title>A high-quality apple genome assembly.</title>
        <authorList>
            <person name="Hu J."/>
        </authorList>
    </citation>
    <scope>NUCLEOTIDE SEQUENCE [LARGE SCALE GENOMIC DNA]</scope>
    <source>
        <strain evidence="3">cv. HFTH1</strain>
        <tissue evidence="2">Young leaf</tissue>
    </source>
</reference>
<sequence length="94" mass="11046">MFIRDRTERNETGQDGTERRWSKDALRWKQGERRRRQRGYNFVLHGCGTSRFRGVRWNKNLPKIRPMEQLVPPVLGAPNVGWNVLCHSVPSCPT</sequence>
<protein>
    <submittedName>
        <fullName evidence="2">Uncharacterized protein</fullName>
    </submittedName>
</protein>
<evidence type="ECO:0000313" key="2">
    <source>
        <dbReference type="EMBL" id="RXH98625.1"/>
    </source>
</evidence>
<dbReference type="EMBL" id="RDQH01000331">
    <property type="protein sequence ID" value="RXH98625.1"/>
    <property type="molecule type" value="Genomic_DNA"/>
</dbReference>
<organism evidence="2 3">
    <name type="scientific">Malus domestica</name>
    <name type="common">Apple</name>
    <name type="synonym">Pyrus malus</name>
    <dbReference type="NCBI Taxonomy" id="3750"/>
    <lineage>
        <taxon>Eukaryota</taxon>
        <taxon>Viridiplantae</taxon>
        <taxon>Streptophyta</taxon>
        <taxon>Embryophyta</taxon>
        <taxon>Tracheophyta</taxon>
        <taxon>Spermatophyta</taxon>
        <taxon>Magnoliopsida</taxon>
        <taxon>eudicotyledons</taxon>
        <taxon>Gunneridae</taxon>
        <taxon>Pentapetalae</taxon>
        <taxon>rosids</taxon>
        <taxon>fabids</taxon>
        <taxon>Rosales</taxon>
        <taxon>Rosaceae</taxon>
        <taxon>Amygdaloideae</taxon>
        <taxon>Maleae</taxon>
        <taxon>Malus</taxon>
    </lineage>
</organism>
<dbReference type="Proteomes" id="UP000290289">
    <property type="component" value="Chromosome 5"/>
</dbReference>
<feature type="region of interest" description="Disordered" evidence="1">
    <location>
        <begin position="1"/>
        <end position="22"/>
    </location>
</feature>
<evidence type="ECO:0000313" key="3">
    <source>
        <dbReference type="Proteomes" id="UP000290289"/>
    </source>
</evidence>
<accession>A0A498JTX4</accession>
<comment type="caution">
    <text evidence="2">The sequence shown here is derived from an EMBL/GenBank/DDBJ whole genome shotgun (WGS) entry which is preliminary data.</text>
</comment>